<evidence type="ECO:0000313" key="2">
    <source>
        <dbReference type="Proteomes" id="UP000551501"/>
    </source>
</evidence>
<organism evidence="1 2">
    <name type="scientific">Gordonia humi</name>
    <dbReference type="NCBI Taxonomy" id="686429"/>
    <lineage>
        <taxon>Bacteria</taxon>
        <taxon>Bacillati</taxon>
        <taxon>Actinomycetota</taxon>
        <taxon>Actinomycetes</taxon>
        <taxon>Mycobacteriales</taxon>
        <taxon>Gordoniaceae</taxon>
        <taxon>Gordonia</taxon>
    </lineage>
</organism>
<proteinExistence type="predicted"/>
<dbReference type="EMBL" id="JACIFP010000001">
    <property type="protein sequence ID" value="MBB4134061.1"/>
    <property type="molecule type" value="Genomic_DNA"/>
</dbReference>
<evidence type="ECO:0000313" key="1">
    <source>
        <dbReference type="EMBL" id="MBB4134061.1"/>
    </source>
</evidence>
<accession>A0A840ERA1</accession>
<dbReference type="RefSeq" id="WP_183369289.1">
    <property type="nucleotide sequence ID" value="NZ_JBHRTY010000001.1"/>
</dbReference>
<protein>
    <submittedName>
        <fullName evidence="1">Uncharacterized protein</fullName>
    </submittedName>
</protein>
<reference evidence="1 2" key="1">
    <citation type="submission" date="2020-08" db="EMBL/GenBank/DDBJ databases">
        <title>Sequencing the genomes of 1000 actinobacteria strains.</title>
        <authorList>
            <person name="Klenk H.-P."/>
        </authorList>
    </citation>
    <scope>NUCLEOTIDE SEQUENCE [LARGE SCALE GENOMIC DNA]</scope>
    <source>
        <strain evidence="1 2">DSM 45298</strain>
    </source>
</reference>
<comment type="caution">
    <text evidence="1">The sequence shown here is derived from an EMBL/GenBank/DDBJ whole genome shotgun (WGS) entry which is preliminary data.</text>
</comment>
<sequence length="146" mass="15230">MPGWAAFEAAVDRFRPVADLGSSAAFAAAVAEWAFADTGVTCAFVGGTVSIHGLSYQSTRRDVASAVWSGFCRGIAAESVARGADGEVVLRSDHPGSDSLARDLASRGIDIRGESSTEQVGELMEMDRLVRAASSSEAECVRRTAS</sequence>
<name>A0A840ERA1_9ACTN</name>
<gene>
    <name evidence="1" type="ORF">BKA16_000613</name>
</gene>
<dbReference type="AlphaFoldDB" id="A0A840ERA1"/>
<dbReference type="Proteomes" id="UP000551501">
    <property type="component" value="Unassembled WGS sequence"/>
</dbReference>
<keyword evidence="2" id="KW-1185">Reference proteome</keyword>